<evidence type="ECO:0000313" key="8">
    <source>
        <dbReference type="EMBL" id="ADG70228.1"/>
    </source>
</evidence>
<dbReference type="Proteomes" id="UP000001915">
    <property type="component" value="Chromosome"/>
</dbReference>
<organism evidence="8 9">
    <name type="scientific">Brachyspira murdochii (strain ATCC 51284 / DSM 12563 / 56-150)</name>
    <name type="common">Serpulina murdochii</name>
    <dbReference type="NCBI Taxonomy" id="526224"/>
    <lineage>
        <taxon>Bacteria</taxon>
        <taxon>Pseudomonadati</taxon>
        <taxon>Spirochaetota</taxon>
        <taxon>Spirochaetia</taxon>
        <taxon>Brachyspirales</taxon>
        <taxon>Brachyspiraceae</taxon>
        <taxon>Brachyspira</taxon>
    </lineage>
</organism>
<evidence type="ECO:0000313" key="9">
    <source>
        <dbReference type="Proteomes" id="UP000001915"/>
    </source>
</evidence>
<dbReference type="Pfam" id="PF04055">
    <property type="entry name" value="Radical_SAM"/>
    <property type="match status" value="1"/>
</dbReference>
<dbReference type="OrthoDB" id="307017at2"/>
<dbReference type="eggNOG" id="COG0535">
    <property type="taxonomic scope" value="Bacteria"/>
</dbReference>
<name>D5U4I3_BRAM5</name>
<dbReference type="SUPFAM" id="SSF102114">
    <property type="entry name" value="Radical SAM enzymes"/>
    <property type="match status" value="1"/>
</dbReference>
<proteinExistence type="predicted"/>
<evidence type="ECO:0000256" key="2">
    <source>
        <dbReference type="ARBA" id="ARBA00022691"/>
    </source>
</evidence>
<dbReference type="RefSeq" id="WP_013112659.1">
    <property type="nucleotide sequence ID" value="NC_014150.1"/>
</dbReference>
<dbReference type="SFLD" id="SFLDS00029">
    <property type="entry name" value="Radical_SAM"/>
    <property type="match status" value="1"/>
</dbReference>
<dbReference type="SFLD" id="SFLDG01067">
    <property type="entry name" value="SPASM/twitch_domain_containing"/>
    <property type="match status" value="1"/>
</dbReference>
<dbReference type="InterPro" id="IPR050377">
    <property type="entry name" value="Radical_SAM_PqqE_MftC-like"/>
</dbReference>
<dbReference type="InterPro" id="IPR006638">
    <property type="entry name" value="Elp3/MiaA/NifB-like_rSAM"/>
</dbReference>
<sequence>MHNFKPNDKVKICKYIESGVRFSYEGITCCCANTFISPVIITAEEMKSGKVTYELVVERRKELFERVNGLRDGDTGSCLKCNLLMEREYKDVNFEYLGGHGYSSGFNIQHFTSCNLRCSYCIFTKENTFKPPIYSNLIEFIELFRSRGKLVGGNWIEFNGGEPTLLNNFNEILDYLVENNCGTVMLFSNSLKYSESVYNALKENKICITTSLDAGTPSTYKKMKRVDGYAKVLENMIRYKKSGTKNMFVLKYIICEENRTDDDLYGFVFAMLLIKPSHVYICPDFPYGDRDIPEESVEFGARMWVLLEKYGKGSTIVYIQSDDMNGDPKFAKFSDDIRKKYQELKDSMNYQEDLYNIVKINESLSNNLELYNIINSYENKLNNISNNINKLAWWIPVKKWRDNFRNKMLNTDQTRPDQTRPDQTRPDQTRPNYYICSDYICFYNNSEFKKTQPMLQYKIAA</sequence>
<evidence type="ECO:0000256" key="3">
    <source>
        <dbReference type="ARBA" id="ARBA00022723"/>
    </source>
</evidence>
<keyword evidence="4" id="KW-0408">Iron</keyword>
<protein>
    <submittedName>
        <fullName evidence="8">Radical SAM domain protein</fullName>
    </submittedName>
</protein>
<dbReference type="PANTHER" id="PTHR11228:SF7">
    <property type="entry name" value="PQQA PEPTIDE CYCLASE"/>
    <property type="match status" value="1"/>
</dbReference>
<dbReference type="KEGG" id="brm:Bmur_0121"/>
<evidence type="ECO:0000256" key="6">
    <source>
        <dbReference type="SAM" id="MobiDB-lite"/>
    </source>
</evidence>
<dbReference type="eggNOG" id="COG0463">
    <property type="taxonomic scope" value="Bacteria"/>
</dbReference>
<reference evidence="8 9" key="1">
    <citation type="journal article" date="2010" name="Stand. Genomic Sci.">
        <title>Complete genome sequence of Brachyspira murdochii type strain (56-150).</title>
        <authorList>
            <person name="Pati A."/>
            <person name="Sikorski J."/>
            <person name="Gronow S."/>
            <person name="Munk C."/>
            <person name="Lapidus A."/>
            <person name="Copeland A."/>
            <person name="Glavina Del Tio T."/>
            <person name="Nolan M."/>
            <person name="Lucas S."/>
            <person name="Chen F."/>
            <person name="Tice H."/>
            <person name="Cheng J.F."/>
            <person name="Han C."/>
            <person name="Detter J.C."/>
            <person name="Bruce D."/>
            <person name="Tapia R."/>
            <person name="Goodwin L."/>
            <person name="Pitluck S."/>
            <person name="Liolios K."/>
            <person name="Ivanova N."/>
            <person name="Mavromatis K."/>
            <person name="Mikhailova N."/>
            <person name="Chen A."/>
            <person name="Palaniappan K."/>
            <person name="Land M."/>
            <person name="Hauser L."/>
            <person name="Chang Y.J."/>
            <person name="Jeffries C.D."/>
            <person name="Spring S."/>
            <person name="Rohde M."/>
            <person name="Goker M."/>
            <person name="Bristow J."/>
            <person name="Eisen J.A."/>
            <person name="Markowitz V."/>
            <person name="Hugenholtz P."/>
            <person name="Kyrpides N.C."/>
            <person name="Klenk H.P."/>
        </authorList>
    </citation>
    <scope>NUCLEOTIDE SEQUENCE [LARGE SCALE GENOMIC DNA]</scope>
    <source>
        <strain evidence="9">ATCC 51284 / DSM 12563 / 56-150</strain>
    </source>
</reference>
<comment type="cofactor">
    <cofactor evidence="1">
        <name>[4Fe-4S] cluster</name>
        <dbReference type="ChEBI" id="CHEBI:49883"/>
    </cofactor>
</comment>
<dbReference type="STRING" id="526224.Bmur_0121"/>
<feature type="compositionally biased region" description="Basic and acidic residues" evidence="6">
    <location>
        <begin position="414"/>
        <end position="428"/>
    </location>
</feature>
<dbReference type="SMART" id="SM00729">
    <property type="entry name" value="Elp3"/>
    <property type="match status" value="1"/>
</dbReference>
<dbReference type="AlphaFoldDB" id="D5U4I3"/>
<dbReference type="InterPro" id="IPR007197">
    <property type="entry name" value="rSAM"/>
</dbReference>
<evidence type="ECO:0000259" key="7">
    <source>
        <dbReference type="PROSITE" id="PS51918"/>
    </source>
</evidence>
<evidence type="ECO:0000256" key="1">
    <source>
        <dbReference type="ARBA" id="ARBA00001966"/>
    </source>
</evidence>
<dbReference type="HOGENOM" id="CLU_047526_0_0_12"/>
<feature type="region of interest" description="Disordered" evidence="6">
    <location>
        <begin position="409"/>
        <end position="430"/>
    </location>
</feature>
<keyword evidence="5" id="KW-0411">Iron-sulfur</keyword>
<evidence type="ECO:0000256" key="5">
    <source>
        <dbReference type="ARBA" id="ARBA00023014"/>
    </source>
</evidence>
<evidence type="ECO:0000256" key="4">
    <source>
        <dbReference type="ARBA" id="ARBA00023004"/>
    </source>
</evidence>
<accession>D5U4I3</accession>
<dbReference type="GO" id="GO:0003824">
    <property type="term" value="F:catalytic activity"/>
    <property type="evidence" value="ECO:0007669"/>
    <property type="project" value="InterPro"/>
</dbReference>
<keyword evidence="3" id="KW-0479">Metal-binding</keyword>
<dbReference type="GO" id="GO:0051536">
    <property type="term" value="F:iron-sulfur cluster binding"/>
    <property type="evidence" value="ECO:0007669"/>
    <property type="project" value="UniProtKB-KW"/>
</dbReference>
<dbReference type="PANTHER" id="PTHR11228">
    <property type="entry name" value="RADICAL SAM DOMAIN PROTEIN"/>
    <property type="match status" value="1"/>
</dbReference>
<dbReference type="Gene3D" id="3.20.20.70">
    <property type="entry name" value="Aldolase class I"/>
    <property type="match status" value="1"/>
</dbReference>
<dbReference type="CDD" id="cd01335">
    <property type="entry name" value="Radical_SAM"/>
    <property type="match status" value="1"/>
</dbReference>
<feature type="domain" description="Radical SAM core" evidence="7">
    <location>
        <begin position="98"/>
        <end position="314"/>
    </location>
</feature>
<dbReference type="InterPro" id="IPR013785">
    <property type="entry name" value="Aldolase_TIM"/>
</dbReference>
<gene>
    <name evidence="8" type="ordered locus">Bmur_0121</name>
</gene>
<dbReference type="InterPro" id="IPR058240">
    <property type="entry name" value="rSAM_sf"/>
</dbReference>
<dbReference type="PROSITE" id="PS51918">
    <property type="entry name" value="RADICAL_SAM"/>
    <property type="match status" value="1"/>
</dbReference>
<dbReference type="GO" id="GO:0046872">
    <property type="term" value="F:metal ion binding"/>
    <property type="evidence" value="ECO:0007669"/>
    <property type="project" value="UniProtKB-KW"/>
</dbReference>
<dbReference type="EMBL" id="CP001959">
    <property type="protein sequence ID" value="ADG70228.1"/>
    <property type="molecule type" value="Genomic_DNA"/>
</dbReference>
<keyword evidence="2" id="KW-0949">S-adenosyl-L-methionine</keyword>